<dbReference type="KEGG" id="efu:HMPREF0351_11947"/>
<dbReference type="AlphaFoldDB" id="I3U3I3"/>
<reference evidence="1 2" key="1">
    <citation type="journal article" date="2012" name="BMC Microbiol.">
        <title>Complete genome sequence of Enterococcus faecium strain TX16 and comparative genomic analysis of Enterococcus faecium genomes.</title>
        <authorList>
            <person name="Qin X."/>
            <person name="Galloway-Pena J.R."/>
            <person name="Sillanpaa J."/>
            <person name="Hyeob Roh J."/>
            <person name="Nallapareddy S.R."/>
            <person name="Chowdhury S."/>
            <person name="Bourgogne A."/>
            <person name="Choudhury T."/>
            <person name="Munzy D.M."/>
            <person name="Buhay C.J."/>
            <person name="Ding Y."/>
            <person name="Dugan-Rocha S."/>
            <person name="Liu W."/>
            <person name="Kovar C."/>
            <person name="Sodergren E."/>
            <person name="Highlander S."/>
            <person name="Petrosino J.F."/>
            <person name="Worley K.C."/>
            <person name="Gibbs R.A."/>
            <person name="Weinstock G.M."/>
            <person name="Murray B.E."/>
        </authorList>
    </citation>
    <scope>NUCLEOTIDE SEQUENCE [LARGE SCALE GENOMIC DNA]</scope>
    <source>
        <strain evidence="2">ATCC BAA-472 / TX0016 / DO</strain>
    </source>
</reference>
<sequence>MHNREQGNIKAEQFSGVELMKCCLSSNEGEIVVTFSMVRVGKF</sequence>
<organism evidence="1 2">
    <name type="scientific">Enterococcus faecium (strain ATCC BAA-472 / TX0016 / DO)</name>
    <dbReference type="NCBI Taxonomy" id="333849"/>
    <lineage>
        <taxon>Bacteria</taxon>
        <taxon>Bacillati</taxon>
        <taxon>Bacillota</taxon>
        <taxon>Bacilli</taxon>
        <taxon>Lactobacillales</taxon>
        <taxon>Enterococcaceae</taxon>
        <taxon>Enterococcus</taxon>
    </lineage>
</organism>
<protein>
    <submittedName>
        <fullName evidence="1">Uncharacterized protein</fullName>
    </submittedName>
</protein>
<proteinExistence type="predicted"/>
<name>I3U3I3_ENTFD</name>
<dbReference type="Proteomes" id="UP000005269">
    <property type="component" value="Chromosome"/>
</dbReference>
<dbReference type="EMBL" id="CP003583">
    <property type="protein sequence ID" value="AFK59571.1"/>
    <property type="molecule type" value="Genomic_DNA"/>
</dbReference>
<gene>
    <name evidence="1" type="ORF">HMPREF0351_11947</name>
</gene>
<evidence type="ECO:0000313" key="2">
    <source>
        <dbReference type="Proteomes" id="UP000005269"/>
    </source>
</evidence>
<keyword evidence="2" id="KW-1185">Reference proteome</keyword>
<accession>I3U3I3</accession>
<evidence type="ECO:0000313" key="1">
    <source>
        <dbReference type="EMBL" id="AFK59571.1"/>
    </source>
</evidence>
<dbReference type="HOGENOM" id="CLU_3233154_0_0_9"/>